<comment type="caution">
    <text evidence="3">The sequence shown here is derived from an EMBL/GenBank/DDBJ whole genome shotgun (WGS) entry which is preliminary data.</text>
</comment>
<evidence type="ECO:0000256" key="1">
    <source>
        <dbReference type="SAM" id="MobiDB-lite"/>
    </source>
</evidence>
<dbReference type="RefSeq" id="WP_369329703.1">
    <property type="nucleotide sequence ID" value="NZ_JAULBC010000003.1"/>
</dbReference>
<keyword evidence="2" id="KW-0812">Transmembrane</keyword>
<name>A0ABV3ZIP3_9BACT</name>
<protein>
    <recommendedName>
        <fullName evidence="5">CCDC81-like prokaryotic HU domain-containing protein</fullName>
    </recommendedName>
</protein>
<evidence type="ECO:0000313" key="3">
    <source>
        <dbReference type="EMBL" id="MEX6688294.1"/>
    </source>
</evidence>
<sequence length="305" mass="33938">MTKYDALIHEFLLENKHVSLEKLGEFVITGEPFVTESGTTTSQPKIEFTFNKYAETSPELIEYIATKLGKNRSIAGSGVESYLIEAKQWINIGKSYSFEGIGEIIMDNSANLQFRQMAHLSAREEEFKRKRGYAAEAGTIENRQSRRTGVFALAIIIVLLIVAGIGYGIYNYINSHEASKSTEMSSGNNATEGAEKPATPVDTAIVRKPATVDTTATVTTIAPPATDSARFKFIFEVTGSRDRAVARTAKLREYGDHAGFDSLKTDTAMRYRLYIDATVLQADTLRAIDSLTKYFGRTVYMRRFQ</sequence>
<keyword evidence="4" id="KW-1185">Reference proteome</keyword>
<gene>
    <name evidence="3" type="ORF">QTN47_12345</name>
</gene>
<dbReference type="Proteomes" id="UP001560573">
    <property type="component" value="Unassembled WGS sequence"/>
</dbReference>
<accession>A0ABV3ZIP3</accession>
<feature type="compositionally biased region" description="Polar residues" evidence="1">
    <location>
        <begin position="180"/>
        <end position="191"/>
    </location>
</feature>
<evidence type="ECO:0000256" key="2">
    <source>
        <dbReference type="SAM" id="Phobius"/>
    </source>
</evidence>
<evidence type="ECO:0000313" key="4">
    <source>
        <dbReference type="Proteomes" id="UP001560573"/>
    </source>
</evidence>
<dbReference type="EMBL" id="JAULBC010000003">
    <property type="protein sequence ID" value="MEX6688294.1"/>
    <property type="molecule type" value="Genomic_DNA"/>
</dbReference>
<evidence type="ECO:0008006" key="5">
    <source>
        <dbReference type="Google" id="ProtNLM"/>
    </source>
</evidence>
<feature type="transmembrane region" description="Helical" evidence="2">
    <location>
        <begin position="150"/>
        <end position="170"/>
    </location>
</feature>
<keyword evidence="2" id="KW-1133">Transmembrane helix</keyword>
<reference evidence="3 4" key="1">
    <citation type="submission" date="2023-07" db="EMBL/GenBank/DDBJ databases">
        <authorList>
            <person name="Lian W.-H."/>
        </authorList>
    </citation>
    <scope>NUCLEOTIDE SEQUENCE [LARGE SCALE GENOMIC DNA]</scope>
    <source>
        <strain evidence="3 4">SYSU DXS3180</strain>
    </source>
</reference>
<organism evidence="3 4">
    <name type="scientific">Danxiaibacter flavus</name>
    <dbReference type="NCBI Taxonomy" id="3049108"/>
    <lineage>
        <taxon>Bacteria</taxon>
        <taxon>Pseudomonadati</taxon>
        <taxon>Bacteroidota</taxon>
        <taxon>Chitinophagia</taxon>
        <taxon>Chitinophagales</taxon>
        <taxon>Chitinophagaceae</taxon>
        <taxon>Danxiaibacter</taxon>
    </lineage>
</organism>
<keyword evidence="2" id="KW-0472">Membrane</keyword>
<feature type="region of interest" description="Disordered" evidence="1">
    <location>
        <begin position="180"/>
        <end position="202"/>
    </location>
</feature>
<proteinExistence type="predicted"/>